<evidence type="ECO:0000313" key="2">
    <source>
        <dbReference type="EMBL" id="KIP10250.1"/>
    </source>
</evidence>
<gene>
    <name evidence="2" type="ORF">PHLGIDRAFT_11474</name>
</gene>
<evidence type="ECO:0000256" key="1">
    <source>
        <dbReference type="SAM" id="MobiDB-lite"/>
    </source>
</evidence>
<organism evidence="2 3">
    <name type="scientific">Phlebiopsis gigantea (strain 11061_1 CR5-6)</name>
    <name type="common">White-rot fungus</name>
    <name type="synonym">Peniophora gigantea</name>
    <dbReference type="NCBI Taxonomy" id="745531"/>
    <lineage>
        <taxon>Eukaryota</taxon>
        <taxon>Fungi</taxon>
        <taxon>Dikarya</taxon>
        <taxon>Basidiomycota</taxon>
        <taxon>Agaricomycotina</taxon>
        <taxon>Agaricomycetes</taxon>
        <taxon>Polyporales</taxon>
        <taxon>Phanerochaetaceae</taxon>
        <taxon>Phlebiopsis</taxon>
    </lineage>
</organism>
<dbReference type="HOGENOM" id="CLU_1066010_0_0_1"/>
<feature type="region of interest" description="Disordered" evidence="1">
    <location>
        <begin position="106"/>
        <end position="133"/>
    </location>
</feature>
<dbReference type="Proteomes" id="UP000053257">
    <property type="component" value="Unassembled WGS sequence"/>
</dbReference>
<dbReference type="EMBL" id="KN840457">
    <property type="protein sequence ID" value="KIP10250.1"/>
    <property type="molecule type" value="Genomic_DNA"/>
</dbReference>
<sequence>MAPNKLVKPTRPAPRRAHTNPTTHTTGSDGALPHSFQQASAFNHSNPEVRLSPRDTPTSSAARPSIHTYSATHIQRPSTPQQVEIQTVEGGWQIVKVLRVQCSSSRTSQKHAATASSSSLTISSTLPGKNANDVQHPSFVKIDGLAMGPYDTPGHVSQAEAMFNTSKRGWRAMTNTLDDRGSSAERLNPRSHGQFQRISYKRFVAYHGPAARQRLGIPSGTCFVEHLPECQWVAIGGPGSEAVDTRGLESLSWIAPAVTTS</sequence>
<feature type="compositionally biased region" description="Low complexity" evidence="1">
    <location>
        <begin position="112"/>
        <end position="126"/>
    </location>
</feature>
<evidence type="ECO:0000313" key="3">
    <source>
        <dbReference type="Proteomes" id="UP000053257"/>
    </source>
</evidence>
<reference evidence="2 3" key="1">
    <citation type="journal article" date="2014" name="PLoS Genet.">
        <title>Analysis of the Phlebiopsis gigantea genome, transcriptome and secretome provides insight into its pioneer colonization strategies of wood.</title>
        <authorList>
            <person name="Hori C."/>
            <person name="Ishida T."/>
            <person name="Igarashi K."/>
            <person name="Samejima M."/>
            <person name="Suzuki H."/>
            <person name="Master E."/>
            <person name="Ferreira P."/>
            <person name="Ruiz-Duenas F.J."/>
            <person name="Held B."/>
            <person name="Canessa P."/>
            <person name="Larrondo L.F."/>
            <person name="Schmoll M."/>
            <person name="Druzhinina I.S."/>
            <person name="Kubicek C.P."/>
            <person name="Gaskell J.A."/>
            <person name="Kersten P."/>
            <person name="St John F."/>
            <person name="Glasner J."/>
            <person name="Sabat G."/>
            <person name="Splinter BonDurant S."/>
            <person name="Syed K."/>
            <person name="Yadav J."/>
            <person name="Mgbeahuruike A.C."/>
            <person name="Kovalchuk A."/>
            <person name="Asiegbu F.O."/>
            <person name="Lackner G."/>
            <person name="Hoffmeister D."/>
            <person name="Rencoret J."/>
            <person name="Gutierrez A."/>
            <person name="Sun H."/>
            <person name="Lindquist E."/>
            <person name="Barry K."/>
            <person name="Riley R."/>
            <person name="Grigoriev I.V."/>
            <person name="Henrissat B."/>
            <person name="Kues U."/>
            <person name="Berka R.M."/>
            <person name="Martinez A.T."/>
            <person name="Covert S.F."/>
            <person name="Blanchette R.A."/>
            <person name="Cullen D."/>
        </authorList>
    </citation>
    <scope>NUCLEOTIDE SEQUENCE [LARGE SCALE GENOMIC DNA]</scope>
    <source>
        <strain evidence="2 3">11061_1 CR5-6</strain>
    </source>
</reference>
<dbReference type="AlphaFoldDB" id="A0A0C3SE65"/>
<feature type="compositionally biased region" description="Polar residues" evidence="1">
    <location>
        <begin position="19"/>
        <end position="28"/>
    </location>
</feature>
<feature type="region of interest" description="Disordered" evidence="1">
    <location>
        <begin position="1"/>
        <end position="34"/>
    </location>
</feature>
<name>A0A0C3SE65_PHLG1</name>
<protein>
    <submittedName>
        <fullName evidence="2">Uncharacterized protein</fullName>
    </submittedName>
</protein>
<keyword evidence="3" id="KW-1185">Reference proteome</keyword>
<accession>A0A0C3SE65</accession>
<proteinExistence type="predicted"/>